<dbReference type="KEGG" id="dov:DSCO28_40690"/>
<evidence type="ECO:0000313" key="2">
    <source>
        <dbReference type="EMBL" id="BBO83503.1"/>
    </source>
</evidence>
<dbReference type="InterPro" id="IPR006675">
    <property type="entry name" value="HDIG_dom"/>
</dbReference>
<dbReference type="Pfam" id="PF08668">
    <property type="entry name" value="HDOD"/>
    <property type="match status" value="1"/>
</dbReference>
<dbReference type="AlphaFoldDB" id="A0A5K7ZTF9"/>
<dbReference type="EMBL" id="AP021876">
    <property type="protein sequence ID" value="BBO83503.1"/>
    <property type="molecule type" value="Genomic_DNA"/>
</dbReference>
<proteinExistence type="predicted"/>
<dbReference type="Proteomes" id="UP000425960">
    <property type="component" value="Chromosome"/>
</dbReference>
<dbReference type="Gene3D" id="1.10.3210.10">
    <property type="entry name" value="Hypothetical protein af1432"/>
    <property type="match status" value="1"/>
</dbReference>
<reference evidence="2 3" key="1">
    <citation type="submission" date="2019-11" db="EMBL/GenBank/DDBJ databases">
        <title>Comparative genomics of hydrocarbon-degrading Desulfosarcina strains.</title>
        <authorList>
            <person name="Watanabe M."/>
            <person name="Kojima H."/>
            <person name="Fukui M."/>
        </authorList>
    </citation>
    <scope>NUCLEOTIDE SEQUENCE [LARGE SCALE GENOMIC DNA]</scope>
    <source>
        <strain evidence="2 3">28bB2T</strain>
    </source>
</reference>
<dbReference type="SUPFAM" id="SSF109604">
    <property type="entry name" value="HD-domain/PDEase-like"/>
    <property type="match status" value="1"/>
</dbReference>
<protein>
    <submittedName>
        <fullName evidence="2">HDIG domain protein</fullName>
    </submittedName>
</protein>
<dbReference type="NCBIfam" id="TIGR00277">
    <property type="entry name" value="HDIG"/>
    <property type="match status" value="1"/>
</dbReference>
<feature type="domain" description="HDOD" evidence="1">
    <location>
        <begin position="14"/>
        <end position="210"/>
    </location>
</feature>
<dbReference type="RefSeq" id="WP_155323693.1">
    <property type="nucleotide sequence ID" value="NZ_AP021876.1"/>
</dbReference>
<organism evidence="2 3">
    <name type="scientific">Desulfosarcina ovata subsp. sediminis</name>
    <dbReference type="NCBI Taxonomy" id="885957"/>
    <lineage>
        <taxon>Bacteria</taxon>
        <taxon>Pseudomonadati</taxon>
        <taxon>Thermodesulfobacteriota</taxon>
        <taxon>Desulfobacteria</taxon>
        <taxon>Desulfobacterales</taxon>
        <taxon>Desulfosarcinaceae</taxon>
        <taxon>Desulfosarcina</taxon>
    </lineage>
</organism>
<accession>A0A5K7ZTF9</accession>
<name>A0A5K7ZTF9_9BACT</name>
<dbReference type="PROSITE" id="PS51833">
    <property type="entry name" value="HDOD"/>
    <property type="match status" value="1"/>
</dbReference>
<dbReference type="PANTHER" id="PTHR33525:SF3">
    <property type="entry name" value="RIBONUCLEASE Y"/>
    <property type="match status" value="1"/>
</dbReference>
<evidence type="ECO:0000259" key="1">
    <source>
        <dbReference type="PROSITE" id="PS51833"/>
    </source>
</evidence>
<dbReference type="PANTHER" id="PTHR33525">
    <property type="match status" value="1"/>
</dbReference>
<dbReference type="InterPro" id="IPR052340">
    <property type="entry name" value="RNase_Y/CdgJ"/>
</dbReference>
<dbReference type="InterPro" id="IPR013976">
    <property type="entry name" value="HDOD"/>
</dbReference>
<evidence type="ECO:0000313" key="3">
    <source>
        <dbReference type="Proteomes" id="UP000425960"/>
    </source>
</evidence>
<gene>
    <name evidence="2" type="ORF">DSCO28_40690</name>
</gene>
<sequence length="282" mass="31224">MTDLPGILKKVNNLEPIPTVIHKVLALAGDPDASLRDLMTVVERDPAITANLLKTVNSAHMGLPVKVDSVHQAVSMLGQQKVVEMVLSQNLSTNLNHSQEGYGLAKGDLWRQSLAVAMVARTLAKQRDLMSLPAIYTAALLKDIGKVILHEYVADQLETIQQMVSDRGMSFVEAENEVLGMDHAALGGIIAKQWQFSPHMIYMIENHHLANVASRNDPATAAIYLADMVAMMVDTGLGVDRLAYHVYQDVFNDFFADKTAVREMMLSYKTFQREVNEFMDSV</sequence>